<comment type="caution">
    <text evidence="2">The sequence shown here is derived from an EMBL/GenBank/DDBJ whole genome shotgun (WGS) entry which is preliminary data.</text>
</comment>
<dbReference type="EMBL" id="MGJV01000042">
    <property type="protein sequence ID" value="OGN13425.1"/>
    <property type="molecule type" value="Genomic_DNA"/>
</dbReference>
<dbReference type="Proteomes" id="UP000176581">
    <property type="component" value="Unassembled WGS sequence"/>
</dbReference>
<reference evidence="2 3" key="1">
    <citation type="journal article" date="2016" name="Nat. Commun.">
        <title>Thousands of microbial genomes shed light on interconnected biogeochemical processes in an aquifer system.</title>
        <authorList>
            <person name="Anantharaman K."/>
            <person name="Brown C.T."/>
            <person name="Hug L.A."/>
            <person name="Sharon I."/>
            <person name="Castelle C.J."/>
            <person name="Probst A.J."/>
            <person name="Thomas B.C."/>
            <person name="Singh A."/>
            <person name="Wilkins M.J."/>
            <person name="Karaoz U."/>
            <person name="Brodie E.L."/>
            <person name="Williams K.H."/>
            <person name="Hubbard S.S."/>
            <person name="Banfield J.F."/>
        </authorList>
    </citation>
    <scope>NUCLEOTIDE SEQUENCE [LARGE SCALE GENOMIC DNA]</scope>
</reference>
<sequence>MRNLLTIEIESYVGAIFISLLAVFFIGFMFTSIKNFNSDVTIITSEQVQVKTISATERELIRSWIRDNKVEIPEEVGYRYLLEKYPSRPWLK</sequence>
<keyword evidence="1" id="KW-0472">Membrane</keyword>
<name>A0A1F8FK35_9BACT</name>
<dbReference type="AlphaFoldDB" id="A0A1F8FK35"/>
<keyword evidence="1" id="KW-0812">Transmembrane</keyword>
<accession>A0A1F8FK35</accession>
<protein>
    <submittedName>
        <fullName evidence="2">Uncharacterized protein</fullName>
    </submittedName>
</protein>
<evidence type="ECO:0000313" key="2">
    <source>
        <dbReference type="EMBL" id="OGN13425.1"/>
    </source>
</evidence>
<organism evidence="2 3">
    <name type="scientific">Candidatus Yanofskybacteria bacterium RIFCSPHIGHO2_02_FULL_43_22</name>
    <dbReference type="NCBI Taxonomy" id="1802681"/>
    <lineage>
        <taxon>Bacteria</taxon>
        <taxon>Candidatus Yanofskyibacteriota</taxon>
    </lineage>
</organism>
<gene>
    <name evidence="2" type="ORF">A3J47_01570</name>
</gene>
<feature type="transmembrane region" description="Helical" evidence="1">
    <location>
        <begin position="12"/>
        <end position="33"/>
    </location>
</feature>
<evidence type="ECO:0000313" key="3">
    <source>
        <dbReference type="Proteomes" id="UP000176581"/>
    </source>
</evidence>
<keyword evidence="1" id="KW-1133">Transmembrane helix</keyword>
<proteinExistence type="predicted"/>
<evidence type="ECO:0000256" key="1">
    <source>
        <dbReference type="SAM" id="Phobius"/>
    </source>
</evidence>